<name>A0AAE0CK53_9ROSI</name>
<dbReference type="InterPro" id="IPR000595">
    <property type="entry name" value="cNMP-bd_dom"/>
</dbReference>
<dbReference type="Gene3D" id="2.60.120.10">
    <property type="entry name" value="Jelly Rolls"/>
    <property type="match status" value="1"/>
</dbReference>
<dbReference type="PANTHER" id="PTHR45651:SF5">
    <property type="entry name" value="CYCLIC NUCLEOTIDE-GATED ION CHANNEL 1"/>
    <property type="match status" value="1"/>
</dbReference>
<dbReference type="CDD" id="cd00038">
    <property type="entry name" value="CAP_ED"/>
    <property type="match status" value="1"/>
</dbReference>
<dbReference type="Proteomes" id="UP001280121">
    <property type="component" value="Unassembled WGS sequence"/>
</dbReference>
<dbReference type="GO" id="GO:0030552">
    <property type="term" value="F:cAMP binding"/>
    <property type="evidence" value="ECO:0007669"/>
    <property type="project" value="UniProtKB-KW"/>
</dbReference>
<dbReference type="SMART" id="SM00100">
    <property type="entry name" value="cNMP"/>
    <property type="match status" value="1"/>
</dbReference>
<reference evidence="7" key="1">
    <citation type="journal article" date="2023" name="Plant J.">
        <title>Genome sequences and population genomics provide insights into the demographic history, inbreeding, and mutation load of two 'living fossil' tree species of Dipteronia.</title>
        <authorList>
            <person name="Feng Y."/>
            <person name="Comes H.P."/>
            <person name="Chen J."/>
            <person name="Zhu S."/>
            <person name="Lu R."/>
            <person name="Zhang X."/>
            <person name="Li P."/>
            <person name="Qiu J."/>
            <person name="Olsen K.M."/>
            <person name="Qiu Y."/>
        </authorList>
    </citation>
    <scope>NUCLEOTIDE SEQUENCE</scope>
    <source>
        <strain evidence="7">KIB01</strain>
    </source>
</reference>
<dbReference type="InterPro" id="IPR018490">
    <property type="entry name" value="cNMP-bd_dom_sf"/>
</dbReference>
<dbReference type="SUPFAM" id="SSF51206">
    <property type="entry name" value="cAMP-binding domain-like"/>
    <property type="match status" value="1"/>
</dbReference>
<dbReference type="InterPro" id="IPR014710">
    <property type="entry name" value="RmlC-like_jellyroll"/>
</dbReference>
<gene>
    <name evidence="7" type="ORF">Ddye_013970</name>
</gene>
<dbReference type="AlphaFoldDB" id="A0AAE0CK53"/>
<dbReference type="GO" id="GO:0030553">
    <property type="term" value="F:cGMP binding"/>
    <property type="evidence" value="ECO:0007669"/>
    <property type="project" value="UniProtKB-KW"/>
</dbReference>
<evidence type="ECO:0000256" key="3">
    <source>
        <dbReference type="ARBA" id="ARBA00022992"/>
    </source>
</evidence>
<dbReference type="GO" id="GO:0034220">
    <property type="term" value="P:monoatomic ion transmembrane transport"/>
    <property type="evidence" value="ECO:0007669"/>
    <property type="project" value="UniProtKB-KW"/>
</dbReference>
<evidence type="ECO:0000313" key="7">
    <source>
        <dbReference type="EMBL" id="KAK2654114.1"/>
    </source>
</evidence>
<keyword evidence="4" id="KW-1071">Ligand-gated ion channel</keyword>
<evidence type="ECO:0000259" key="6">
    <source>
        <dbReference type="PROSITE" id="PS50042"/>
    </source>
</evidence>
<keyword evidence="3" id="KW-0142">cGMP-binding</keyword>
<keyword evidence="4" id="KW-0813">Transport</keyword>
<dbReference type="PROSITE" id="PS50042">
    <property type="entry name" value="CNMP_BINDING_3"/>
    <property type="match status" value="1"/>
</dbReference>
<dbReference type="GO" id="GO:0005516">
    <property type="term" value="F:calmodulin binding"/>
    <property type="evidence" value="ECO:0007669"/>
    <property type="project" value="UniProtKB-KW"/>
</dbReference>
<accession>A0AAE0CK53</accession>
<evidence type="ECO:0000256" key="2">
    <source>
        <dbReference type="ARBA" id="ARBA00022860"/>
    </source>
</evidence>
<sequence>MVTIFGSLPDQQLKAICERLKPVLYPAQTRIVGEGDPIDEMFFIMSGKLSSSISRDMNLSGDPLYLDEFCGEELSTWVVDLQSSSNLRLPIATRTITTHTEVEAFALMATDLKDVLNQFRGHYTFRYHSLKWRCWAAWIIQVNWRCYCLKKHEDVKRVKNELVAADGNSTSSICATPFATNEIRHRNSKARMIMKAPTMFLLKPANPNLMDKVK</sequence>
<protein>
    <recommendedName>
        <fullName evidence="6">Cyclic nucleotide-binding domain-containing protein</fullName>
    </recommendedName>
</protein>
<keyword evidence="8" id="KW-1185">Reference proteome</keyword>
<evidence type="ECO:0000256" key="5">
    <source>
        <dbReference type="ARBA" id="ARBA00023303"/>
    </source>
</evidence>
<evidence type="ECO:0000313" key="8">
    <source>
        <dbReference type="Proteomes" id="UP001280121"/>
    </source>
</evidence>
<proteinExistence type="predicted"/>
<organism evidence="7 8">
    <name type="scientific">Dipteronia dyeriana</name>
    <dbReference type="NCBI Taxonomy" id="168575"/>
    <lineage>
        <taxon>Eukaryota</taxon>
        <taxon>Viridiplantae</taxon>
        <taxon>Streptophyta</taxon>
        <taxon>Embryophyta</taxon>
        <taxon>Tracheophyta</taxon>
        <taxon>Spermatophyta</taxon>
        <taxon>Magnoliopsida</taxon>
        <taxon>eudicotyledons</taxon>
        <taxon>Gunneridae</taxon>
        <taxon>Pentapetalae</taxon>
        <taxon>rosids</taxon>
        <taxon>malvids</taxon>
        <taxon>Sapindales</taxon>
        <taxon>Sapindaceae</taxon>
        <taxon>Hippocastanoideae</taxon>
        <taxon>Acereae</taxon>
        <taxon>Dipteronia</taxon>
    </lineage>
</organism>
<evidence type="ECO:0000256" key="1">
    <source>
        <dbReference type="ARBA" id="ARBA00022535"/>
    </source>
</evidence>
<evidence type="ECO:0000256" key="4">
    <source>
        <dbReference type="ARBA" id="ARBA00023286"/>
    </source>
</evidence>
<keyword evidence="1" id="KW-0140">cGMP</keyword>
<comment type="caution">
    <text evidence="7">The sequence shown here is derived from an EMBL/GenBank/DDBJ whole genome shotgun (WGS) entry which is preliminary data.</text>
</comment>
<keyword evidence="5" id="KW-0407">Ion channel</keyword>
<dbReference type="GO" id="GO:0016020">
    <property type="term" value="C:membrane"/>
    <property type="evidence" value="ECO:0007669"/>
    <property type="project" value="UniProtKB-SubCell"/>
</dbReference>
<keyword evidence="3" id="KW-0547">Nucleotide-binding</keyword>
<keyword evidence="4" id="KW-0406">Ion transport</keyword>
<feature type="domain" description="Cyclic nucleotide-binding" evidence="6">
    <location>
        <begin position="4"/>
        <end position="49"/>
    </location>
</feature>
<dbReference type="PANTHER" id="PTHR45651">
    <property type="entry name" value="CYCLIC NUCLEOTIDE-GATED ION CHANNEL 15-RELATED-RELATED"/>
    <property type="match status" value="1"/>
</dbReference>
<dbReference type="EMBL" id="JANJYI010000004">
    <property type="protein sequence ID" value="KAK2654114.1"/>
    <property type="molecule type" value="Genomic_DNA"/>
</dbReference>
<keyword evidence="2" id="KW-0112">Calmodulin-binding</keyword>